<accession>A0A9N7TYR2</accession>
<organism evidence="1 2">
    <name type="scientific">Pleuronectes platessa</name>
    <name type="common">European plaice</name>
    <dbReference type="NCBI Taxonomy" id="8262"/>
    <lineage>
        <taxon>Eukaryota</taxon>
        <taxon>Metazoa</taxon>
        <taxon>Chordata</taxon>
        <taxon>Craniata</taxon>
        <taxon>Vertebrata</taxon>
        <taxon>Euteleostomi</taxon>
        <taxon>Actinopterygii</taxon>
        <taxon>Neopterygii</taxon>
        <taxon>Teleostei</taxon>
        <taxon>Neoteleostei</taxon>
        <taxon>Acanthomorphata</taxon>
        <taxon>Carangaria</taxon>
        <taxon>Pleuronectiformes</taxon>
        <taxon>Pleuronectoidei</taxon>
        <taxon>Pleuronectidae</taxon>
        <taxon>Pleuronectes</taxon>
    </lineage>
</organism>
<dbReference type="AlphaFoldDB" id="A0A9N7TYR2"/>
<reference evidence="1" key="1">
    <citation type="submission" date="2020-03" db="EMBL/GenBank/DDBJ databases">
        <authorList>
            <person name="Weist P."/>
        </authorList>
    </citation>
    <scope>NUCLEOTIDE SEQUENCE</scope>
</reference>
<name>A0A9N7TYR2_PLEPL</name>
<feature type="non-terminal residue" evidence="1">
    <location>
        <position position="154"/>
    </location>
</feature>
<keyword evidence="2" id="KW-1185">Reference proteome</keyword>
<evidence type="ECO:0000313" key="2">
    <source>
        <dbReference type="Proteomes" id="UP001153269"/>
    </source>
</evidence>
<dbReference type="Proteomes" id="UP001153269">
    <property type="component" value="Unassembled WGS sequence"/>
</dbReference>
<gene>
    <name evidence="1" type="ORF">PLEPLA_LOCUS9410</name>
</gene>
<sequence>MGPQGLMGWKGVVRRPGTEVGKCRRCSSSRASAAVCFKTPGLASGFGPRERNGTLQLLEGCNPRRHRQYLCSQWYHDLDAQAQSATRAVQVSRGVDNGAMLRVLMNFRTSSKRIHMHIAIAVGLQRISFIRPIRDEEGSDGRWKKDRTGDRASS</sequence>
<protein>
    <submittedName>
        <fullName evidence="1">Uncharacterized protein</fullName>
    </submittedName>
</protein>
<dbReference type="EMBL" id="CADEAL010000527">
    <property type="protein sequence ID" value="CAB1421524.1"/>
    <property type="molecule type" value="Genomic_DNA"/>
</dbReference>
<comment type="caution">
    <text evidence="1">The sequence shown here is derived from an EMBL/GenBank/DDBJ whole genome shotgun (WGS) entry which is preliminary data.</text>
</comment>
<evidence type="ECO:0000313" key="1">
    <source>
        <dbReference type="EMBL" id="CAB1421524.1"/>
    </source>
</evidence>
<proteinExistence type="predicted"/>